<gene>
    <name evidence="1" type="ORF">SAMN05421757_103443</name>
</gene>
<dbReference type="Proteomes" id="UP000198426">
    <property type="component" value="Unassembled WGS sequence"/>
</dbReference>
<evidence type="ECO:0000313" key="2">
    <source>
        <dbReference type="Proteomes" id="UP000198426"/>
    </source>
</evidence>
<dbReference type="AlphaFoldDB" id="A0A239HIZ0"/>
<evidence type="ECO:0000313" key="1">
    <source>
        <dbReference type="EMBL" id="SNS81290.1"/>
    </source>
</evidence>
<name>A0A239HIZ0_9RHOB</name>
<organism evidence="1 2">
    <name type="scientific">Tropicimonas sediminicola</name>
    <dbReference type="NCBI Taxonomy" id="1031541"/>
    <lineage>
        <taxon>Bacteria</taxon>
        <taxon>Pseudomonadati</taxon>
        <taxon>Pseudomonadota</taxon>
        <taxon>Alphaproteobacteria</taxon>
        <taxon>Rhodobacterales</taxon>
        <taxon>Roseobacteraceae</taxon>
        <taxon>Tropicimonas</taxon>
    </lineage>
</organism>
<sequence>MTLFQNARTMLGKRARYARTLRELRTMSNTMARDLCIDRDNARTIARNAVYGV</sequence>
<dbReference type="EMBL" id="FZOY01000003">
    <property type="protein sequence ID" value="SNS81290.1"/>
    <property type="molecule type" value="Genomic_DNA"/>
</dbReference>
<protein>
    <recommendedName>
        <fullName evidence="3">Transposase</fullName>
    </recommendedName>
</protein>
<proteinExistence type="predicted"/>
<keyword evidence="2" id="KW-1185">Reference proteome</keyword>
<evidence type="ECO:0008006" key="3">
    <source>
        <dbReference type="Google" id="ProtNLM"/>
    </source>
</evidence>
<accession>A0A239HIZ0</accession>
<reference evidence="1 2" key="1">
    <citation type="submission" date="2017-06" db="EMBL/GenBank/DDBJ databases">
        <authorList>
            <person name="Kim H.J."/>
            <person name="Triplett B.A."/>
        </authorList>
    </citation>
    <scope>NUCLEOTIDE SEQUENCE [LARGE SCALE GENOMIC DNA]</scope>
    <source>
        <strain evidence="1 2">DSM 29339</strain>
    </source>
</reference>
<dbReference type="RefSeq" id="WP_176442839.1">
    <property type="nucleotide sequence ID" value="NZ_FZOY01000003.1"/>
</dbReference>